<dbReference type="Pfam" id="PF02585">
    <property type="entry name" value="PIG-L"/>
    <property type="match status" value="1"/>
</dbReference>
<protein>
    <recommendedName>
        <fullName evidence="3">PIG-L family deacetylase</fullName>
    </recommendedName>
</protein>
<sequence>MFKELKLDKGNALVIVAHPDDELIWMGGTILKYPEINWTIFTLCRSDDPDRAPKYEKVCRYYGAKGMISDLEDEGIMNIRQSVPEIEKRIIKYVPNKTYQWLFTHNVNGEYGHIRHKGVHKAVKNLITSGKLTADNLFLFSYNMGKNGKYAVTDKERADFVVNLNKQLHNKKLHVIQNIYGFLPPTFEVKSCHPVETFCKFKK</sequence>
<dbReference type="SUPFAM" id="SSF102588">
    <property type="entry name" value="LmbE-like"/>
    <property type="match status" value="1"/>
</dbReference>
<dbReference type="PANTHER" id="PTHR12993:SF11">
    <property type="entry name" value="N-ACETYLGLUCOSAMINYL-PHOSPHATIDYLINOSITOL DE-N-ACETYLASE"/>
    <property type="match status" value="1"/>
</dbReference>
<evidence type="ECO:0000313" key="1">
    <source>
        <dbReference type="EMBL" id="PJE51188.1"/>
    </source>
</evidence>
<evidence type="ECO:0000313" key="2">
    <source>
        <dbReference type="Proteomes" id="UP000228496"/>
    </source>
</evidence>
<dbReference type="AlphaFoldDB" id="A0A2J0QAR2"/>
<dbReference type="GO" id="GO:0016811">
    <property type="term" value="F:hydrolase activity, acting on carbon-nitrogen (but not peptide) bonds, in linear amides"/>
    <property type="evidence" value="ECO:0007669"/>
    <property type="project" value="TreeGrafter"/>
</dbReference>
<reference evidence="1 2" key="1">
    <citation type="submission" date="2017-09" db="EMBL/GenBank/DDBJ databases">
        <title>Depth-based differentiation of microbial function through sediment-hosted aquifers and enrichment of novel symbionts in the deep terrestrial subsurface.</title>
        <authorList>
            <person name="Probst A.J."/>
            <person name="Ladd B."/>
            <person name="Jarett J.K."/>
            <person name="Geller-Mcgrath D.E."/>
            <person name="Sieber C.M."/>
            <person name="Emerson J.B."/>
            <person name="Anantharaman K."/>
            <person name="Thomas B.C."/>
            <person name="Malmstrom R."/>
            <person name="Stieglmeier M."/>
            <person name="Klingl A."/>
            <person name="Woyke T."/>
            <person name="Ryan C.M."/>
            <person name="Banfield J.F."/>
        </authorList>
    </citation>
    <scope>NUCLEOTIDE SEQUENCE [LARGE SCALE GENOMIC DNA]</scope>
    <source>
        <strain evidence="1">CG10_big_fil_rev_8_21_14_0_10_36_16</strain>
    </source>
</reference>
<name>A0A2J0QAR2_9BACT</name>
<evidence type="ECO:0008006" key="3">
    <source>
        <dbReference type="Google" id="ProtNLM"/>
    </source>
</evidence>
<organism evidence="1 2">
    <name type="scientific">Candidatus Yanofskybacteria bacterium CG10_big_fil_rev_8_21_14_0_10_36_16</name>
    <dbReference type="NCBI Taxonomy" id="1975096"/>
    <lineage>
        <taxon>Bacteria</taxon>
        <taxon>Candidatus Yanofskyibacteriota</taxon>
    </lineage>
</organism>
<dbReference type="InterPro" id="IPR003737">
    <property type="entry name" value="GlcNAc_PI_deacetylase-related"/>
</dbReference>
<accession>A0A2J0QAR2</accession>
<dbReference type="InterPro" id="IPR024078">
    <property type="entry name" value="LmbE-like_dom_sf"/>
</dbReference>
<dbReference type="Gene3D" id="3.40.50.10320">
    <property type="entry name" value="LmbE-like"/>
    <property type="match status" value="1"/>
</dbReference>
<dbReference type="Proteomes" id="UP000228496">
    <property type="component" value="Unassembled WGS sequence"/>
</dbReference>
<dbReference type="EMBL" id="PCXQ01000004">
    <property type="protein sequence ID" value="PJE51188.1"/>
    <property type="molecule type" value="Genomic_DNA"/>
</dbReference>
<proteinExistence type="predicted"/>
<dbReference type="PANTHER" id="PTHR12993">
    <property type="entry name" value="N-ACETYLGLUCOSAMINYL-PHOSPHATIDYLINOSITOL DE-N-ACETYLASE-RELATED"/>
    <property type="match status" value="1"/>
</dbReference>
<comment type="caution">
    <text evidence="1">The sequence shown here is derived from an EMBL/GenBank/DDBJ whole genome shotgun (WGS) entry which is preliminary data.</text>
</comment>
<gene>
    <name evidence="1" type="ORF">COV29_02855</name>
</gene>